<keyword evidence="3" id="KW-0378">Hydrolase</keyword>
<accession>A0ABU6N6M2</accession>
<dbReference type="Pfam" id="PF00877">
    <property type="entry name" value="NLPC_P60"/>
    <property type="match status" value="1"/>
</dbReference>
<comment type="caution">
    <text evidence="7">The sequence shown here is derived from an EMBL/GenBank/DDBJ whole genome shotgun (WGS) entry which is preliminary data.</text>
</comment>
<keyword evidence="5" id="KW-0732">Signal</keyword>
<comment type="similarity">
    <text evidence="1">Belongs to the peptidase C40 family.</text>
</comment>
<feature type="domain" description="NlpC/P60" evidence="6">
    <location>
        <begin position="41"/>
        <end position="162"/>
    </location>
</feature>
<keyword evidence="4" id="KW-0788">Thiol protease</keyword>
<dbReference type="RefSeq" id="WP_327966775.1">
    <property type="nucleotide sequence ID" value="NZ_JARMQG010000052.1"/>
</dbReference>
<dbReference type="InterPro" id="IPR051202">
    <property type="entry name" value="Peptidase_C40"/>
</dbReference>
<dbReference type="Proteomes" id="UP001330749">
    <property type="component" value="Unassembled WGS sequence"/>
</dbReference>
<proteinExistence type="inferred from homology"/>
<protein>
    <submittedName>
        <fullName evidence="7">C40 family peptidase</fullName>
    </submittedName>
</protein>
<evidence type="ECO:0000259" key="6">
    <source>
        <dbReference type="PROSITE" id="PS51935"/>
    </source>
</evidence>
<dbReference type="PROSITE" id="PS51935">
    <property type="entry name" value="NLPC_P60"/>
    <property type="match status" value="1"/>
</dbReference>
<dbReference type="InterPro" id="IPR038765">
    <property type="entry name" value="Papain-like_cys_pep_sf"/>
</dbReference>
<feature type="chain" id="PRO_5045333199" evidence="5">
    <location>
        <begin position="40"/>
        <end position="163"/>
    </location>
</feature>
<sequence>MKVGIFMLNASIKKGSFLTAFVTAVLLLFSSMFSVNAEAAQTKGQKVVSYAQKYVGSPFKYGGTTPKGFDASGYTQYVYKNAVNIKIPRTSADQYKVGKSVKINELQPGDLVFYKTNGKSVSFVAIYIGGQKFIGATSDGVKIQSMNLSYWKEKYVGAKRVIK</sequence>
<evidence type="ECO:0000256" key="1">
    <source>
        <dbReference type="ARBA" id="ARBA00007074"/>
    </source>
</evidence>
<evidence type="ECO:0000256" key="5">
    <source>
        <dbReference type="SAM" id="SignalP"/>
    </source>
</evidence>
<reference evidence="7 8" key="1">
    <citation type="submission" date="2023-03" db="EMBL/GenBank/DDBJ databases">
        <title>Bacillus Genome Sequencing.</title>
        <authorList>
            <person name="Dunlap C."/>
        </authorList>
    </citation>
    <scope>NUCLEOTIDE SEQUENCE [LARGE SCALE GENOMIC DNA]</scope>
    <source>
        <strain evidence="7 8">B-14544</strain>
    </source>
</reference>
<dbReference type="EMBL" id="JARMQG010000052">
    <property type="protein sequence ID" value="MED3561856.1"/>
    <property type="molecule type" value="Genomic_DNA"/>
</dbReference>
<dbReference type="Gene3D" id="3.90.1720.10">
    <property type="entry name" value="endopeptidase domain like (from Nostoc punctiforme)"/>
    <property type="match status" value="1"/>
</dbReference>
<dbReference type="PANTHER" id="PTHR47053">
    <property type="entry name" value="MUREIN DD-ENDOPEPTIDASE MEPH-RELATED"/>
    <property type="match status" value="1"/>
</dbReference>
<evidence type="ECO:0000313" key="8">
    <source>
        <dbReference type="Proteomes" id="UP001330749"/>
    </source>
</evidence>
<organism evidence="7 8">
    <name type="scientific">Bacillus xiapuensis</name>
    <dbReference type="NCBI Taxonomy" id="2014075"/>
    <lineage>
        <taxon>Bacteria</taxon>
        <taxon>Bacillati</taxon>
        <taxon>Bacillota</taxon>
        <taxon>Bacilli</taxon>
        <taxon>Bacillales</taxon>
        <taxon>Bacillaceae</taxon>
        <taxon>Bacillus</taxon>
    </lineage>
</organism>
<evidence type="ECO:0000256" key="4">
    <source>
        <dbReference type="ARBA" id="ARBA00022807"/>
    </source>
</evidence>
<gene>
    <name evidence="7" type="ORF">P4447_04920</name>
</gene>
<keyword evidence="2" id="KW-0645">Protease</keyword>
<feature type="signal peptide" evidence="5">
    <location>
        <begin position="1"/>
        <end position="39"/>
    </location>
</feature>
<dbReference type="InterPro" id="IPR000064">
    <property type="entry name" value="NLP_P60_dom"/>
</dbReference>
<keyword evidence="8" id="KW-1185">Reference proteome</keyword>
<name>A0ABU6N6M2_9BACI</name>
<dbReference type="PANTHER" id="PTHR47053:SF1">
    <property type="entry name" value="MUREIN DD-ENDOPEPTIDASE MEPH-RELATED"/>
    <property type="match status" value="1"/>
</dbReference>
<dbReference type="SUPFAM" id="SSF54001">
    <property type="entry name" value="Cysteine proteinases"/>
    <property type="match status" value="1"/>
</dbReference>
<evidence type="ECO:0000256" key="3">
    <source>
        <dbReference type="ARBA" id="ARBA00022801"/>
    </source>
</evidence>
<evidence type="ECO:0000313" key="7">
    <source>
        <dbReference type="EMBL" id="MED3561856.1"/>
    </source>
</evidence>
<evidence type="ECO:0000256" key="2">
    <source>
        <dbReference type="ARBA" id="ARBA00022670"/>
    </source>
</evidence>